<evidence type="ECO:0000256" key="1">
    <source>
        <dbReference type="ARBA" id="ARBA00037217"/>
    </source>
</evidence>
<evidence type="ECO:0000313" key="5">
    <source>
        <dbReference type="EMBL" id="GAA3642428.1"/>
    </source>
</evidence>
<dbReference type="PANTHER" id="PTHR10668:SF105">
    <property type="entry name" value="DEHYDROGENASE-RELATED"/>
    <property type="match status" value="1"/>
</dbReference>
<evidence type="ECO:0000259" key="4">
    <source>
        <dbReference type="Pfam" id="PF01593"/>
    </source>
</evidence>
<comment type="subunit">
    <text evidence="2">Interacts with COX5B; this interaction may contribute to localize PYROXD2 to the inner face of the inner mitochondrial membrane.</text>
</comment>
<dbReference type="Gene3D" id="3.40.50.720">
    <property type="entry name" value="NAD(P)-binding Rossmann-like Domain"/>
    <property type="match status" value="1"/>
</dbReference>
<organism evidence="5 6">
    <name type="scientific">Microbacterium awajiense</name>
    <dbReference type="NCBI Taxonomy" id="415214"/>
    <lineage>
        <taxon>Bacteria</taxon>
        <taxon>Bacillati</taxon>
        <taxon>Actinomycetota</taxon>
        <taxon>Actinomycetes</taxon>
        <taxon>Micrococcales</taxon>
        <taxon>Microbacteriaceae</taxon>
        <taxon>Microbacterium</taxon>
    </lineage>
</organism>
<dbReference type="Gene3D" id="3.50.50.60">
    <property type="entry name" value="FAD/NAD(P)-binding domain"/>
    <property type="match status" value="1"/>
</dbReference>
<dbReference type="Proteomes" id="UP001501697">
    <property type="component" value="Unassembled WGS sequence"/>
</dbReference>
<protein>
    <recommendedName>
        <fullName evidence="3">Pyridine nucleotide-disulfide oxidoreductase domain-containing protein 2</fullName>
    </recommendedName>
</protein>
<comment type="function">
    <text evidence="1">Probable oxidoreductase that may play a role as regulator of mitochondrial function.</text>
</comment>
<comment type="caution">
    <text evidence="5">The sequence shown here is derived from an EMBL/GenBank/DDBJ whole genome shotgun (WGS) entry which is preliminary data.</text>
</comment>
<dbReference type="Pfam" id="PF01593">
    <property type="entry name" value="Amino_oxidase"/>
    <property type="match status" value="1"/>
</dbReference>
<name>A0ABP7AXV6_9MICO</name>
<dbReference type="SUPFAM" id="SSF51905">
    <property type="entry name" value="FAD/NAD(P)-binding domain"/>
    <property type="match status" value="1"/>
</dbReference>
<evidence type="ECO:0000313" key="6">
    <source>
        <dbReference type="Proteomes" id="UP001501697"/>
    </source>
</evidence>
<dbReference type="PANTHER" id="PTHR10668">
    <property type="entry name" value="PHYTOENE DEHYDROGENASE"/>
    <property type="match status" value="1"/>
</dbReference>
<evidence type="ECO:0000256" key="3">
    <source>
        <dbReference type="ARBA" id="ARBA00040298"/>
    </source>
</evidence>
<keyword evidence="6" id="KW-1185">Reference proteome</keyword>
<reference evidence="6" key="1">
    <citation type="journal article" date="2019" name="Int. J. Syst. Evol. Microbiol.">
        <title>The Global Catalogue of Microorganisms (GCM) 10K type strain sequencing project: providing services to taxonomists for standard genome sequencing and annotation.</title>
        <authorList>
            <consortium name="The Broad Institute Genomics Platform"/>
            <consortium name="The Broad Institute Genome Sequencing Center for Infectious Disease"/>
            <person name="Wu L."/>
            <person name="Ma J."/>
        </authorList>
    </citation>
    <scope>NUCLEOTIDE SEQUENCE [LARGE SCALE GENOMIC DNA]</scope>
    <source>
        <strain evidence="6">JCM 16544</strain>
    </source>
</reference>
<evidence type="ECO:0000256" key="2">
    <source>
        <dbReference type="ARBA" id="ARBA00038825"/>
    </source>
</evidence>
<proteinExistence type="predicted"/>
<feature type="domain" description="Amine oxidase" evidence="4">
    <location>
        <begin position="14"/>
        <end position="453"/>
    </location>
</feature>
<accession>A0ABP7AXV6</accession>
<dbReference type="InterPro" id="IPR002937">
    <property type="entry name" value="Amino_oxidase"/>
</dbReference>
<gene>
    <name evidence="5" type="ORF">GCM10022200_27800</name>
</gene>
<sequence>MGRRATVVGSGPNGLAAAVALARTGYDVHVVEAADSLGGGVRTAELTLPGFQHDVCSAVHPAALSSPFFRAFGLAEKVPWISPDISYAQPLDDGRAAVAWRDLDRTAEGLGADGDVWRAVVRPLSSHLDAVVDFTGAQLLRMPRHPLTTARFGLRTLQLGSPWGPRTFRTEEGAALLSGVLAHANTALPSVGAAASGLFLAAHGHAGAGWAYPRGGAQRIADALIDDLRAHGGTTATDTHVARLADLDWGDPRRGDVLVLDTSPKLLLTAADLPARYAAAIRRYRYGPAAAKVDLALDGPVPWQNPDVAASPTVHLAGTAAEVAASENAVARGRVSDRPYVLTVQPSVLDPTRAPEGSQTLWAYIHVPAGSAIDPTERVLRQLERFAPGVRERVIASRAMTAADRASFNPADIGGDILGGAFTVLQAIRRPVISAAPWRTPLPGVYLASAATPPGPGVTGMPGWYAARQVLRDVDDLRLEPADLFRM</sequence>
<dbReference type="EMBL" id="BAAAYU010000005">
    <property type="protein sequence ID" value="GAA3642428.1"/>
    <property type="molecule type" value="Genomic_DNA"/>
</dbReference>
<dbReference type="RefSeq" id="WP_344739570.1">
    <property type="nucleotide sequence ID" value="NZ_BAAAYU010000005.1"/>
</dbReference>
<dbReference type="Gene3D" id="3.90.660.50">
    <property type="match status" value="1"/>
</dbReference>
<dbReference type="InterPro" id="IPR036188">
    <property type="entry name" value="FAD/NAD-bd_sf"/>
</dbReference>